<protein>
    <submittedName>
        <fullName evidence="3">Rhodanese-like domain-containing protein</fullName>
    </submittedName>
</protein>
<keyword evidence="4" id="KW-1185">Reference proteome</keyword>
<dbReference type="InterPro" id="IPR001763">
    <property type="entry name" value="Rhodanese-like_dom"/>
</dbReference>
<organism evidence="3 4">
    <name type="scientific">Agarivorans gilvus</name>
    <dbReference type="NCBI Taxonomy" id="680279"/>
    <lineage>
        <taxon>Bacteria</taxon>
        <taxon>Pseudomonadati</taxon>
        <taxon>Pseudomonadota</taxon>
        <taxon>Gammaproteobacteria</taxon>
        <taxon>Alteromonadales</taxon>
        <taxon>Alteromonadaceae</taxon>
        <taxon>Agarivorans</taxon>
    </lineage>
</organism>
<keyword evidence="1" id="KW-1133">Transmembrane helix</keyword>
<feature type="domain" description="Rhodanese" evidence="2">
    <location>
        <begin position="50"/>
        <end position="141"/>
    </location>
</feature>
<comment type="caution">
    <text evidence="3">The sequence shown here is derived from an EMBL/GenBank/DDBJ whole genome shotgun (WGS) entry which is preliminary data.</text>
</comment>
<dbReference type="PANTHER" id="PTHR43031:SF18">
    <property type="entry name" value="RHODANESE-RELATED SULFURTRANSFERASES"/>
    <property type="match status" value="1"/>
</dbReference>
<feature type="transmembrane region" description="Helical" evidence="1">
    <location>
        <begin position="12"/>
        <end position="30"/>
    </location>
</feature>
<proteinExistence type="predicted"/>
<dbReference type="EMBL" id="BMDY01000011">
    <property type="protein sequence ID" value="GGB07189.1"/>
    <property type="molecule type" value="Genomic_DNA"/>
</dbReference>
<keyword evidence="1" id="KW-0812">Transmembrane</keyword>
<dbReference type="SMART" id="SM00450">
    <property type="entry name" value="RHOD"/>
    <property type="match status" value="1"/>
</dbReference>
<dbReference type="PANTHER" id="PTHR43031">
    <property type="entry name" value="FAD-DEPENDENT OXIDOREDUCTASE"/>
    <property type="match status" value="1"/>
</dbReference>
<reference evidence="4" key="1">
    <citation type="journal article" date="2019" name="Int. J. Syst. Evol. Microbiol.">
        <title>The Global Catalogue of Microorganisms (GCM) 10K type strain sequencing project: providing services to taxonomists for standard genome sequencing and annotation.</title>
        <authorList>
            <consortium name="The Broad Institute Genomics Platform"/>
            <consortium name="The Broad Institute Genome Sequencing Center for Infectious Disease"/>
            <person name="Wu L."/>
            <person name="Ma J."/>
        </authorList>
    </citation>
    <scope>NUCLEOTIDE SEQUENCE [LARGE SCALE GENOMIC DNA]</scope>
    <source>
        <strain evidence="4">CGMCC 1.10131</strain>
    </source>
</reference>
<dbReference type="InterPro" id="IPR050229">
    <property type="entry name" value="GlpE_sulfurtransferase"/>
</dbReference>
<dbReference type="Proteomes" id="UP000651977">
    <property type="component" value="Unassembled WGS sequence"/>
</dbReference>
<evidence type="ECO:0000256" key="1">
    <source>
        <dbReference type="SAM" id="Phobius"/>
    </source>
</evidence>
<name>A0ABQ1I462_9ALTE</name>
<evidence type="ECO:0000313" key="3">
    <source>
        <dbReference type="EMBL" id="GGB07189.1"/>
    </source>
</evidence>
<gene>
    <name evidence="3" type="ORF">GCM10007414_20640</name>
</gene>
<dbReference type="SUPFAM" id="SSF52821">
    <property type="entry name" value="Rhodanese/Cell cycle control phosphatase"/>
    <property type="match status" value="1"/>
</dbReference>
<dbReference type="Gene3D" id="3.40.250.10">
    <property type="entry name" value="Rhodanese-like domain"/>
    <property type="match status" value="1"/>
</dbReference>
<keyword evidence="1" id="KW-0472">Membrane</keyword>
<evidence type="ECO:0000313" key="4">
    <source>
        <dbReference type="Proteomes" id="UP000651977"/>
    </source>
</evidence>
<dbReference type="RefSeq" id="WP_055732995.1">
    <property type="nucleotide sequence ID" value="NZ_BMDY01000011.1"/>
</dbReference>
<dbReference type="InterPro" id="IPR036873">
    <property type="entry name" value="Rhodanese-like_dom_sf"/>
</dbReference>
<evidence type="ECO:0000259" key="2">
    <source>
        <dbReference type="PROSITE" id="PS50206"/>
    </source>
</evidence>
<dbReference type="CDD" id="cd00158">
    <property type="entry name" value="RHOD"/>
    <property type="match status" value="1"/>
</dbReference>
<dbReference type="Pfam" id="PF00581">
    <property type="entry name" value="Rhodanese"/>
    <property type="match status" value="1"/>
</dbReference>
<accession>A0ABQ1I462</accession>
<dbReference type="PROSITE" id="PS50206">
    <property type="entry name" value="RHODANESE_3"/>
    <property type="match status" value="1"/>
</dbReference>
<sequence>MQQVVEFVGNNPVLSLAWVGLLGAVVYTFIQPMFSKVKAVGNHEATLLINKEDAVVVDVRTNDEYKKGYIAGARHIPLTQIQANNFKPIENLKGSPIIVVCETGMRSGSAANALVKGGFEKVYNLRGGMTEWKSANLPVTKKK</sequence>